<proteinExistence type="predicted"/>
<evidence type="ECO:0000313" key="5">
    <source>
        <dbReference type="Proteomes" id="UP001501666"/>
    </source>
</evidence>
<reference evidence="5" key="1">
    <citation type="journal article" date="2019" name="Int. J. Syst. Evol. Microbiol.">
        <title>The Global Catalogue of Microorganisms (GCM) 10K type strain sequencing project: providing services to taxonomists for standard genome sequencing and annotation.</title>
        <authorList>
            <consortium name="The Broad Institute Genomics Platform"/>
            <consortium name="The Broad Institute Genome Sequencing Center for Infectious Disease"/>
            <person name="Wu L."/>
            <person name="Ma J."/>
        </authorList>
    </citation>
    <scope>NUCLEOTIDE SEQUENCE [LARGE SCALE GENOMIC DNA]</scope>
    <source>
        <strain evidence="5">JCM 6835</strain>
    </source>
</reference>
<dbReference type="Proteomes" id="UP001501666">
    <property type="component" value="Unassembled WGS sequence"/>
</dbReference>
<keyword evidence="5" id="KW-1185">Reference proteome</keyword>
<keyword evidence="2" id="KW-0597">Phosphoprotein</keyword>
<dbReference type="Gene3D" id="1.10.1200.10">
    <property type="entry name" value="ACP-like"/>
    <property type="match status" value="1"/>
</dbReference>
<dbReference type="PANTHER" id="PTHR45527:SF1">
    <property type="entry name" value="FATTY ACID SYNTHASE"/>
    <property type="match status" value="1"/>
</dbReference>
<evidence type="ECO:0000313" key="4">
    <source>
        <dbReference type="EMBL" id="GAA2695426.1"/>
    </source>
</evidence>
<name>A0ABP6FLP5_9ACTN</name>
<dbReference type="InterPro" id="IPR036736">
    <property type="entry name" value="ACP-like_sf"/>
</dbReference>
<feature type="domain" description="Carrier" evidence="3">
    <location>
        <begin position="1"/>
        <end position="74"/>
    </location>
</feature>
<accession>A0ABP6FLP5</accession>
<evidence type="ECO:0000259" key="3">
    <source>
        <dbReference type="PROSITE" id="PS50075"/>
    </source>
</evidence>
<keyword evidence="1" id="KW-0596">Phosphopantetheine</keyword>
<dbReference type="InterPro" id="IPR006162">
    <property type="entry name" value="Ppantetheine_attach_site"/>
</dbReference>
<dbReference type="Pfam" id="PF00550">
    <property type="entry name" value="PP-binding"/>
    <property type="match status" value="1"/>
</dbReference>
<evidence type="ECO:0000256" key="1">
    <source>
        <dbReference type="ARBA" id="ARBA00022450"/>
    </source>
</evidence>
<gene>
    <name evidence="4" type="ORF">GCM10010412_088230</name>
</gene>
<protein>
    <recommendedName>
        <fullName evidence="3">Carrier domain-containing protein</fullName>
    </recommendedName>
</protein>
<dbReference type="InterPro" id="IPR009081">
    <property type="entry name" value="PP-bd_ACP"/>
</dbReference>
<dbReference type="PROSITE" id="PS50075">
    <property type="entry name" value="CARRIER"/>
    <property type="match status" value="1"/>
</dbReference>
<dbReference type="EMBL" id="BAAATE010000041">
    <property type="protein sequence ID" value="GAA2695426.1"/>
    <property type="molecule type" value="Genomic_DNA"/>
</dbReference>
<dbReference type="SMART" id="SM00823">
    <property type="entry name" value="PKS_PP"/>
    <property type="match status" value="1"/>
</dbReference>
<organism evidence="4 5">
    <name type="scientific">Nonomuraea recticatena</name>
    <dbReference type="NCBI Taxonomy" id="46178"/>
    <lineage>
        <taxon>Bacteria</taxon>
        <taxon>Bacillati</taxon>
        <taxon>Actinomycetota</taxon>
        <taxon>Actinomycetes</taxon>
        <taxon>Streptosporangiales</taxon>
        <taxon>Streptosporangiaceae</taxon>
        <taxon>Nonomuraea</taxon>
    </lineage>
</organism>
<dbReference type="PROSITE" id="PS00012">
    <property type="entry name" value="PHOSPHOPANTETHEINE"/>
    <property type="match status" value="1"/>
</dbReference>
<dbReference type="InterPro" id="IPR020806">
    <property type="entry name" value="PKS_PP-bd"/>
</dbReference>
<sequence>MSGVYESLTADWALVLGRDLSGPDDDFFEAGGHSLAAIQLVARIRARYGIEVPVACVFTHSTAGGLAEEIARLLAEGVPAGEAGNDHHRV</sequence>
<dbReference type="RefSeq" id="WP_346155355.1">
    <property type="nucleotide sequence ID" value="NZ_BAAATE010000041.1"/>
</dbReference>
<dbReference type="PANTHER" id="PTHR45527">
    <property type="entry name" value="NONRIBOSOMAL PEPTIDE SYNTHETASE"/>
    <property type="match status" value="1"/>
</dbReference>
<dbReference type="SUPFAM" id="SSF47336">
    <property type="entry name" value="ACP-like"/>
    <property type="match status" value="1"/>
</dbReference>
<evidence type="ECO:0000256" key="2">
    <source>
        <dbReference type="ARBA" id="ARBA00022553"/>
    </source>
</evidence>
<comment type="caution">
    <text evidence="4">The sequence shown here is derived from an EMBL/GenBank/DDBJ whole genome shotgun (WGS) entry which is preliminary data.</text>
</comment>